<reference evidence="1" key="2">
    <citation type="submission" date="2020-09" db="EMBL/GenBank/DDBJ databases">
        <authorList>
            <person name="Sun Q."/>
            <person name="Zhou Y."/>
        </authorList>
    </citation>
    <scope>NUCLEOTIDE SEQUENCE</scope>
    <source>
        <strain evidence="1">CGMCC 1.15533</strain>
    </source>
</reference>
<dbReference type="RefSeq" id="WP_068991219.1">
    <property type="nucleotide sequence ID" value="NZ_BMJN01000009.1"/>
</dbReference>
<dbReference type="Proteomes" id="UP000660801">
    <property type="component" value="Unassembled WGS sequence"/>
</dbReference>
<proteinExistence type="predicted"/>
<accession>A0A917A6L9</accession>
<organism evidence="1 2">
    <name type="scientific">Streptococcus himalayensis</name>
    <dbReference type="NCBI Taxonomy" id="1888195"/>
    <lineage>
        <taxon>Bacteria</taxon>
        <taxon>Bacillati</taxon>
        <taxon>Bacillota</taxon>
        <taxon>Bacilli</taxon>
        <taxon>Lactobacillales</taxon>
        <taxon>Streptococcaceae</taxon>
        <taxon>Streptococcus</taxon>
    </lineage>
</organism>
<reference evidence="1" key="1">
    <citation type="journal article" date="2014" name="Int. J. Syst. Evol. Microbiol.">
        <title>Complete genome sequence of Corynebacterium casei LMG S-19264T (=DSM 44701T), isolated from a smear-ripened cheese.</title>
        <authorList>
            <consortium name="US DOE Joint Genome Institute (JGI-PGF)"/>
            <person name="Walter F."/>
            <person name="Albersmeier A."/>
            <person name="Kalinowski J."/>
            <person name="Ruckert C."/>
        </authorList>
    </citation>
    <scope>NUCLEOTIDE SEQUENCE</scope>
    <source>
        <strain evidence="1">CGMCC 1.15533</strain>
    </source>
</reference>
<dbReference type="OrthoDB" id="2199838at2"/>
<protein>
    <submittedName>
        <fullName evidence="1">Uncharacterized protein</fullName>
    </submittedName>
</protein>
<dbReference type="EMBL" id="BMJN01000009">
    <property type="protein sequence ID" value="GGE29017.1"/>
    <property type="molecule type" value="Genomic_DNA"/>
</dbReference>
<comment type="caution">
    <text evidence="1">The sequence shown here is derived from an EMBL/GenBank/DDBJ whole genome shotgun (WGS) entry which is preliminary data.</text>
</comment>
<name>A0A917A6L9_9STRE</name>
<sequence length="57" mass="6321">MEAEKLAIVEGGILGIDDALFWTVAGSYVIGRTIDAGIEDLTNQCRRNPNQWFCIHV</sequence>
<keyword evidence="2" id="KW-1185">Reference proteome</keyword>
<dbReference type="AlphaFoldDB" id="A0A917A6L9"/>
<evidence type="ECO:0000313" key="2">
    <source>
        <dbReference type="Proteomes" id="UP000660801"/>
    </source>
</evidence>
<gene>
    <name evidence="1" type="ORF">GCM10011510_07880</name>
</gene>
<evidence type="ECO:0000313" key="1">
    <source>
        <dbReference type="EMBL" id="GGE29017.1"/>
    </source>
</evidence>